<keyword evidence="3" id="KW-1185">Reference proteome</keyword>
<evidence type="ECO:0000313" key="3">
    <source>
        <dbReference type="Proteomes" id="UP000000851"/>
    </source>
</evidence>
<gene>
    <name evidence="2" type="ordered locus">Caci_2849</name>
</gene>
<feature type="compositionally biased region" description="Basic residues" evidence="1">
    <location>
        <begin position="125"/>
        <end position="137"/>
    </location>
</feature>
<dbReference type="EMBL" id="CP001700">
    <property type="protein sequence ID" value="ACU71758.1"/>
    <property type="molecule type" value="Genomic_DNA"/>
</dbReference>
<reference evidence="2 3" key="1">
    <citation type="journal article" date="2009" name="Stand. Genomic Sci.">
        <title>Complete genome sequence of Catenulispora acidiphila type strain (ID 139908).</title>
        <authorList>
            <person name="Copeland A."/>
            <person name="Lapidus A."/>
            <person name="Glavina Del Rio T."/>
            <person name="Nolan M."/>
            <person name="Lucas S."/>
            <person name="Chen F."/>
            <person name="Tice H."/>
            <person name="Cheng J.F."/>
            <person name="Bruce D."/>
            <person name="Goodwin L."/>
            <person name="Pitluck S."/>
            <person name="Mikhailova N."/>
            <person name="Pati A."/>
            <person name="Ivanova N."/>
            <person name="Mavromatis K."/>
            <person name="Chen A."/>
            <person name="Palaniappan K."/>
            <person name="Chain P."/>
            <person name="Land M."/>
            <person name="Hauser L."/>
            <person name="Chang Y.J."/>
            <person name="Jeffries C.D."/>
            <person name="Chertkov O."/>
            <person name="Brettin T."/>
            <person name="Detter J.C."/>
            <person name="Han C."/>
            <person name="Ali Z."/>
            <person name="Tindall B.J."/>
            <person name="Goker M."/>
            <person name="Bristow J."/>
            <person name="Eisen J.A."/>
            <person name="Markowitz V."/>
            <person name="Hugenholtz P."/>
            <person name="Kyrpides N.C."/>
            <person name="Klenk H.P."/>
        </authorList>
    </citation>
    <scope>NUCLEOTIDE SEQUENCE [LARGE SCALE GENOMIC DNA]</scope>
    <source>
        <strain evidence="3">DSM 44928 / JCM 14897 / NBRC 102108 / NRRL B-24433 / ID139908</strain>
    </source>
</reference>
<feature type="region of interest" description="Disordered" evidence="1">
    <location>
        <begin position="40"/>
        <end position="137"/>
    </location>
</feature>
<protein>
    <submittedName>
        <fullName evidence="2">Uncharacterized protein</fullName>
    </submittedName>
</protein>
<dbReference type="KEGG" id="cai:Caci_2849"/>
<dbReference type="InParanoid" id="C7Q183"/>
<dbReference type="HOGENOM" id="CLU_1861605_0_0_11"/>
<sequence length="137" mass="13958">MAWMQCRSCSTKFAVGLLRCPQCDAVSELYAVPEEVIEAEQEQEAAVPKISVEGGPSNALGLPAEEETSAVETETEGTAPEATEAAAQAEPETSDATSAATDEEPDSGEGAAGVDKPEAAPAPKPAKKAAAKKAVAK</sequence>
<dbReference type="Proteomes" id="UP000000851">
    <property type="component" value="Chromosome"/>
</dbReference>
<dbReference type="AlphaFoldDB" id="C7Q183"/>
<accession>C7Q183</accession>
<evidence type="ECO:0000256" key="1">
    <source>
        <dbReference type="SAM" id="MobiDB-lite"/>
    </source>
</evidence>
<dbReference type="RefSeq" id="WP_012787051.1">
    <property type="nucleotide sequence ID" value="NC_013131.1"/>
</dbReference>
<feature type="compositionally biased region" description="Low complexity" evidence="1">
    <location>
        <begin position="76"/>
        <end position="91"/>
    </location>
</feature>
<evidence type="ECO:0000313" key="2">
    <source>
        <dbReference type="EMBL" id="ACU71758.1"/>
    </source>
</evidence>
<feature type="compositionally biased region" description="Acidic residues" evidence="1">
    <location>
        <begin position="64"/>
        <end position="75"/>
    </location>
</feature>
<proteinExistence type="predicted"/>
<name>C7Q183_CATAD</name>
<organism evidence="2 3">
    <name type="scientific">Catenulispora acidiphila (strain DSM 44928 / JCM 14897 / NBRC 102108 / NRRL B-24433 / ID139908)</name>
    <dbReference type="NCBI Taxonomy" id="479433"/>
    <lineage>
        <taxon>Bacteria</taxon>
        <taxon>Bacillati</taxon>
        <taxon>Actinomycetota</taxon>
        <taxon>Actinomycetes</taxon>
        <taxon>Catenulisporales</taxon>
        <taxon>Catenulisporaceae</taxon>
        <taxon>Catenulispora</taxon>
    </lineage>
</organism>
<dbReference type="STRING" id="479433.Caci_2849"/>